<dbReference type="EC" id="6.1.1.4" evidence="3"/>
<dbReference type="PROSITE" id="PS00178">
    <property type="entry name" value="AA_TRNA_LIGASE_I"/>
    <property type="match status" value="1"/>
</dbReference>
<evidence type="ECO:0000256" key="6">
    <source>
        <dbReference type="ARBA" id="ARBA00022840"/>
    </source>
</evidence>
<dbReference type="OrthoDB" id="15954at2759"/>
<reference evidence="14" key="1">
    <citation type="submission" date="2022-11" db="UniProtKB">
        <authorList>
            <consortium name="EnsemblMetazoa"/>
        </authorList>
    </citation>
    <scope>IDENTIFICATION</scope>
</reference>
<evidence type="ECO:0000256" key="5">
    <source>
        <dbReference type="ARBA" id="ARBA00022741"/>
    </source>
</evidence>
<keyword evidence="7 11" id="KW-0648">Protein biosynthesis</keyword>
<feature type="domain" description="Aminoacyl-tRNA synthetase class Ia" evidence="12">
    <location>
        <begin position="636"/>
        <end position="668"/>
    </location>
</feature>
<dbReference type="PRINTS" id="PR00985">
    <property type="entry name" value="TRNASYNTHLEU"/>
</dbReference>
<dbReference type="GO" id="GO:0004823">
    <property type="term" value="F:leucine-tRNA ligase activity"/>
    <property type="evidence" value="ECO:0007669"/>
    <property type="project" value="UniProtKB-EC"/>
</dbReference>
<evidence type="ECO:0000256" key="7">
    <source>
        <dbReference type="ARBA" id="ARBA00022917"/>
    </source>
</evidence>
<comment type="catalytic activity">
    <reaction evidence="10">
        <text>tRNA(Leu) + L-leucine + ATP = L-leucyl-tRNA(Leu) + AMP + diphosphate</text>
        <dbReference type="Rhea" id="RHEA:11688"/>
        <dbReference type="Rhea" id="RHEA-COMP:9613"/>
        <dbReference type="Rhea" id="RHEA-COMP:9622"/>
        <dbReference type="ChEBI" id="CHEBI:30616"/>
        <dbReference type="ChEBI" id="CHEBI:33019"/>
        <dbReference type="ChEBI" id="CHEBI:57427"/>
        <dbReference type="ChEBI" id="CHEBI:78442"/>
        <dbReference type="ChEBI" id="CHEBI:78494"/>
        <dbReference type="ChEBI" id="CHEBI:456215"/>
        <dbReference type="EC" id="6.1.1.4"/>
    </reaction>
</comment>
<evidence type="ECO:0000256" key="11">
    <source>
        <dbReference type="RuleBase" id="RU363035"/>
    </source>
</evidence>
<dbReference type="Gene3D" id="3.40.50.620">
    <property type="entry name" value="HUPs"/>
    <property type="match status" value="2"/>
</dbReference>
<evidence type="ECO:0000256" key="3">
    <source>
        <dbReference type="ARBA" id="ARBA00013164"/>
    </source>
</evidence>
<dbReference type="SUPFAM" id="SSF52374">
    <property type="entry name" value="Nucleotidylyl transferase"/>
    <property type="match status" value="1"/>
</dbReference>
<keyword evidence="5 11" id="KW-0547">Nucleotide-binding</keyword>
<dbReference type="FunFam" id="3.40.50.620:FF:000100">
    <property type="entry name" value="probable leucine--tRNA ligase, mitochondrial"/>
    <property type="match status" value="1"/>
</dbReference>
<evidence type="ECO:0000259" key="13">
    <source>
        <dbReference type="Pfam" id="PF08264"/>
    </source>
</evidence>
<feature type="domain" description="Methionyl/Valyl/Leucyl/Isoleucyl-tRNA synthetase anticodon-binding" evidence="13">
    <location>
        <begin position="729"/>
        <end position="852"/>
    </location>
</feature>
<proteinExistence type="inferred from homology"/>
<dbReference type="SUPFAM" id="SSF47323">
    <property type="entry name" value="Anticodon-binding domain of a subclass of class I aminoacyl-tRNA synthetases"/>
    <property type="match status" value="1"/>
</dbReference>
<protein>
    <recommendedName>
        <fullName evidence="3">leucine--tRNA ligase</fullName>
        <ecNumber evidence="3">6.1.1.4</ecNumber>
    </recommendedName>
    <alternativeName>
        <fullName evidence="9">Leucyl-tRNA synthetase</fullName>
    </alternativeName>
</protein>
<dbReference type="OMA" id="GIEHACM"/>
<keyword evidence="8 11" id="KW-0030">Aminoacyl-tRNA synthetase</keyword>
<organism evidence="14 15">
    <name type="scientific">Patiria miniata</name>
    <name type="common">Bat star</name>
    <name type="synonym">Asterina miniata</name>
    <dbReference type="NCBI Taxonomy" id="46514"/>
    <lineage>
        <taxon>Eukaryota</taxon>
        <taxon>Metazoa</taxon>
        <taxon>Echinodermata</taxon>
        <taxon>Eleutherozoa</taxon>
        <taxon>Asterozoa</taxon>
        <taxon>Asteroidea</taxon>
        <taxon>Valvatacea</taxon>
        <taxon>Valvatida</taxon>
        <taxon>Asterinidae</taxon>
        <taxon>Patiria</taxon>
    </lineage>
</organism>
<feature type="domain" description="Aminoacyl-tRNA synthetase class Ia" evidence="12">
    <location>
        <begin position="51"/>
        <end position="268"/>
    </location>
</feature>
<dbReference type="InterPro" id="IPR014729">
    <property type="entry name" value="Rossmann-like_a/b/a_fold"/>
</dbReference>
<dbReference type="InterPro" id="IPR002302">
    <property type="entry name" value="Leu-tRNA-ligase"/>
</dbReference>
<dbReference type="SUPFAM" id="SSF50677">
    <property type="entry name" value="ValRS/IleRS/LeuRS editing domain"/>
    <property type="match status" value="1"/>
</dbReference>
<accession>A0A914AR16</accession>
<dbReference type="InterPro" id="IPR009008">
    <property type="entry name" value="Val/Leu/Ile-tRNA-synth_edit"/>
</dbReference>
<dbReference type="GO" id="GO:0006429">
    <property type="term" value="P:leucyl-tRNA aminoacylation"/>
    <property type="evidence" value="ECO:0007669"/>
    <property type="project" value="InterPro"/>
</dbReference>
<keyword evidence="4 11" id="KW-0436">Ligase</keyword>
<feature type="domain" description="Aminoacyl-tRNA synthetase class Ia" evidence="12">
    <location>
        <begin position="444"/>
        <end position="615"/>
    </location>
</feature>
<dbReference type="GO" id="GO:0005524">
    <property type="term" value="F:ATP binding"/>
    <property type="evidence" value="ECO:0007669"/>
    <property type="project" value="UniProtKB-KW"/>
</dbReference>
<dbReference type="PANTHER" id="PTHR43740">
    <property type="entry name" value="LEUCYL-TRNA SYNTHETASE"/>
    <property type="match status" value="1"/>
</dbReference>
<evidence type="ECO:0000313" key="14">
    <source>
        <dbReference type="EnsemblMetazoa" id="XP_038066500.1"/>
    </source>
</evidence>
<dbReference type="Pfam" id="PF00133">
    <property type="entry name" value="tRNA-synt_1"/>
    <property type="match status" value="3"/>
</dbReference>
<comment type="subcellular location">
    <subcellularLocation>
        <location evidence="1">Mitochondrion matrix</location>
    </subcellularLocation>
</comment>
<evidence type="ECO:0000256" key="2">
    <source>
        <dbReference type="ARBA" id="ARBA00005594"/>
    </source>
</evidence>
<evidence type="ECO:0000313" key="15">
    <source>
        <dbReference type="Proteomes" id="UP000887568"/>
    </source>
</evidence>
<dbReference type="FunFam" id="1.10.730.10:FF:000011">
    <property type="entry name" value="Leucine--tRNA ligase chloroplastic/mitochondrial"/>
    <property type="match status" value="1"/>
</dbReference>
<evidence type="ECO:0000256" key="8">
    <source>
        <dbReference type="ARBA" id="ARBA00023146"/>
    </source>
</evidence>
<dbReference type="RefSeq" id="XP_038066500.1">
    <property type="nucleotide sequence ID" value="XM_038210572.1"/>
</dbReference>
<evidence type="ECO:0000259" key="12">
    <source>
        <dbReference type="Pfam" id="PF00133"/>
    </source>
</evidence>
<dbReference type="FunFam" id="3.40.50.620:FF:000003">
    <property type="entry name" value="Leucine--tRNA ligase"/>
    <property type="match status" value="1"/>
</dbReference>
<dbReference type="GO" id="GO:0032543">
    <property type="term" value="P:mitochondrial translation"/>
    <property type="evidence" value="ECO:0007669"/>
    <property type="project" value="TreeGrafter"/>
</dbReference>
<dbReference type="InterPro" id="IPR002300">
    <property type="entry name" value="aa-tRNA-synth_Ia"/>
</dbReference>
<dbReference type="InterPro" id="IPR009080">
    <property type="entry name" value="tRNAsynth_Ia_anticodon-bd"/>
</dbReference>
<dbReference type="CDD" id="cd00812">
    <property type="entry name" value="LeuRS_core"/>
    <property type="match status" value="1"/>
</dbReference>
<dbReference type="CTD" id="23395"/>
<dbReference type="PANTHER" id="PTHR43740:SF2">
    <property type="entry name" value="LEUCINE--TRNA LIGASE, MITOCHONDRIAL"/>
    <property type="match status" value="1"/>
</dbReference>
<dbReference type="Pfam" id="PF08264">
    <property type="entry name" value="Anticodon_1"/>
    <property type="match status" value="1"/>
</dbReference>
<dbReference type="Gene3D" id="1.10.730.10">
    <property type="entry name" value="Isoleucyl-tRNA Synthetase, Domain 1"/>
    <property type="match status" value="1"/>
</dbReference>
<dbReference type="GO" id="GO:0002161">
    <property type="term" value="F:aminoacyl-tRNA deacylase activity"/>
    <property type="evidence" value="ECO:0007669"/>
    <property type="project" value="InterPro"/>
</dbReference>
<keyword evidence="6 11" id="KW-0067">ATP-binding</keyword>
<keyword evidence="15" id="KW-1185">Reference proteome</keyword>
<comment type="similarity">
    <text evidence="2 11">Belongs to the class-I aminoacyl-tRNA synthetase family.</text>
</comment>
<dbReference type="GO" id="GO:0005759">
    <property type="term" value="C:mitochondrial matrix"/>
    <property type="evidence" value="ECO:0007669"/>
    <property type="project" value="UniProtKB-SubCell"/>
</dbReference>
<dbReference type="NCBIfam" id="TIGR00396">
    <property type="entry name" value="leuS_bact"/>
    <property type="match status" value="1"/>
</dbReference>
<dbReference type="InterPro" id="IPR001412">
    <property type="entry name" value="aa-tRNA-synth_I_CS"/>
</dbReference>
<dbReference type="EnsemblMetazoa" id="XM_038210572.1">
    <property type="protein sequence ID" value="XP_038066500.1"/>
    <property type="gene ID" value="LOC119736559"/>
</dbReference>
<dbReference type="InterPro" id="IPR013155">
    <property type="entry name" value="M/V/L/I-tRNA-synth_anticd-bd"/>
</dbReference>
<evidence type="ECO:0000256" key="9">
    <source>
        <dbReference type="ARBA" id="ARBA00030520"/>
    </source>
</evidence>
<dbReference type="GeneID" id="119736559"/>
<name>A0A914AR16_PATMI</name>
<evidence type="ECO:0000256" key="10">
    <source>
        <dbReference type="ARBA" id="ARBA00047469"/>
    </source>
</evidence>
<evidence type="ECO:0000256" key="1">
    <source>
        <dbReference type="ARBA" id="ARBA00004305"/>
    </source>
</evidence>
<evidence type="ECO:0000256" key="4">
    <source>
        <dbReference type="ARBA" id="ARBA00022598"/>
    </source>
</evidence>
<dbReference type="AlphaFoldDB" id="A0A914AR16"/>
<sequence>MALYHRPLSSPLVRVKFCHLKLWRKLTRSLYSKTGKWVDEFSLETREELEAFWKDKLQTYSKELTLNKQDERPKYYVLSMFPYPSGRLHMGHVRVYTISDTFAHFHRLNGKQVLHPMGWDAFGLPAENAAIERKLKPDDWTYSNIEYMKKQLTDLSMCFNWDREVTTCNPDYYRWTQSIFVKLYRAGLAYQKEALVNWDPVDQTVLAKEQVDENGCSWRSGAIVEQKLLKQWFLKMTHYSKSLLDGLEDLPHWPAGVKSMQANWIGDCSGCAFNFTLQDSTQHVNTDLPIHTAHPELIYGASHIVLAPTHILLKKKEFLNRLSPAVRVQLKQIESTELDINLGISAFHPLTQKSIPVFASSRLPFQENVESSLGIPCFCWEDREFAELHGVSFETVIDRGSGEARLMNSDKFTGLTVDEAKAAVMQHARDLNVGGHMTSPRQFDWLISRQRYWGTPIPIINCDQCGAVPVPEGDLPVVLPKLNTLTGKGMSPLAEATDWVNVRCPECSGDAKRETDTMDTFVDSSWYFLRYTDAANEKAAFGQEAADWLMPVDLYIGGKEHAIMHLLYARFINHFLHDQGLVAHKEPFACLLTQGLVMGQSYRVASTGQYIRPQEVEFKGEEPVQKDTDEKLIAKWEKMSKSKHNGVDPEETAKQYGIDTVRLFILSGIPPEHDMPWNISTISGVMRWKNRLWSLVTRFIRLRNQREWSQEVPEVKRKKHETKLGKLRNTAIQEVTEQFTTDYMPSVAITRLMELTNTLRGFPDDVVRNSRAFEDTVCALCIMTAPMAPMITSELWRGIAGAPYHLTGYHWDRNVLQQSWPTLEPESQEKAAFVNVTVKVNNQTKGEVRVRSELLQNEHELKRLILDSDLGQEVVGQSSIKRIIVAAKVPLVNFVLEAPR</sequence>
<dbReference type="Proteomes" id="UP000887568">
    <property type="component" value="Unplaced"/>
</dbReference>